<dbReference type="EMBL" id="MCGT01000009">
    <property type="protein sequence ID" value="ORX57060.1"/>
    <property type="molecule type" value="Genomic_DNA"/>
</dbReference>
<sequence>MGKQVMARDPFTYLHYPDTPPSSPTLLTESQPASSASSMCSTEDTLVIKATKHSILDFFNCVTTKQAPIDKDMYVYRKLAHEELLDMAKKYIPSISDLCTSGKLSDWLTKDGRFGRTSYTRVAGVRTRCRALWVMKNEYQDNALQIVFNHRSYQQTVRSSTNWITIGYARKSKSNEPFKTRVALLQKMVKNLHVKSLCEKVFVSPVCTADSPLLKRDLVLTATAVDAVNELRHNDGDFQDLIMFAKATNLSIRLVVLDYAGLSSNPADLREFTKYEKRHVHSKSSRSNKS</sequence>
<reference evidence="2 3" key="1">
    <citation type="submission" date="2016-07" db="EMBL/GenBank/DDBJ databases">
        <title>Pervasive Adenine N6-methylation of Active Genes in Fungi.</title>
        <authorList>
            <consortium name="DOE Joint Genome Institute"/>
            <person name="Mondo S.J."/>
            <person name="Dannebaum R.O."/>
            <person name="Kuo R.C."/>
            <person name="Labutti K."/>
            <person name="Haridas S."/>
            <person name="Kuo A."/>
            <person name="Salamov A."/>
            <person name="Ahrendt S.R."/>
            <person name="Lipzen A."/>
            <person name="Sullivan W."/>
            <person name="Andreopoulos W.B."/>
            <person name="Clum A."/>
            <person name="Lindquist E."/>
            <person name="Daum C."/>
            <person name="Ramamoorthy G.K."/>
            <person name="Gryganskyi A."/>
            <person name="Culley D."/>
            <person name="Magnuson J.K."/>
            <person name="James T.Y."/>
            <person name="O'Malley M.A."/>
            <person name="Stajich J.E."/>
            <person name="Spatafora J.W."/>
            <person name="Visel A."/>
            <person name="Grigoriev I.V."/>
        </authorList>
    </citation>
    <scope>NUCLEOTIDE SEQUENCE [LARGE SCALE GENOMIC DNA]</scope>
    <source>
        <strain evidence="2 3">NRRL 3301</strain>
    </source>
</reference>
<dbReference type="Proteomes" id="UP000242146">
    <property type="component" value="Unassembled WGS sequence"/>
</dbReference>
<proteinExistence type="predicted"/>
<dbReference type="AlphaFoldDB" id="A0A1X2GMG7"/>
<protein>
    <submittedName>
        <fullName evidence="2">Uncharacterized protein</fullName>
    </submittedName>
</protein>
<evidence type="ECO:0000313" key="2">
    <source>
        <dbReference type="EMBL" id="ORX57060.1"/>
    </source>
</evidence>
<feature type="compositionally biased region" description="Low complexity" evidence="1">
    <location>
        <begin position="24"/>
        <end position="34"/>
    </location>
</feature>
<organism evidence="2 3">
    <name type="scientific">Hesseltinella vesiculosa</name>
    <dbReference type="NCBI Taxonomy" id="101127"/>
    <lineage>
        <taxon>Eukaryota</taxon>
        <taxon>Fungi</taxon>
        <taxon>Fungi incertae sedis</taxon>
        <taxon>Mucoromycota</taxon>
        <taxon>Mucoromycotina</taxon>
        <taxon>Mucoromycetes</taxon>
        <taxon>Mucorales</taxon>
        <taxon>Cunninghamellaceae</taxon>
        <taxon>Hesseltinella</taxon>
    </lineage>
</organism>
<evidence type="ECO:0000256" key="1">
    <source>
        <dbReference type="SAM" id="MobiDB-lite"/>
    </source>
</evidence>
<gene>
    <name evidence="2" type="ORF">DM01DRAFT_317890</name>
</gene>
<keyword evidence="3" id="KW-1185">Reference proteome</keyword>
<evidence type="ECO:0000313" key="3">
    <source>
        <dbReference type="Proteomes" id="UP000242146"/>
    </source>
</evidence>
<name>A0A1X2GMG7_9FUNG</name>
<feature type="region of interest" description="Disordered" evidence="1">
    <location>
        <begin position="13"/>
        <end position="34"/>
    </location>
</feature>
<accession>A0A1X2GMG7</accession>
<comment type="caution">
    <text evidence="2">The sequence shown here is derived from an EMBL/GenBank/DDBJ whole genome shotgun (WGS) entry which is preliminary data.</text>
</comment>
<dbReference type="OrthoDB" id="2281255at2759"/>